<dbReference type="EMBL" id="BDGG01000014">
    <property type="protein sequence ID" value="GAV06965.1"/>
    <property type="molecule type" value="Genomic_DNA"/>
</dbReference>
<feature type="binding site" evidence="8">
    <location>
        <position position="199"/>
    </location>
    <ligand>
        <name>Mg(2+)</name>
        <dbReference type="ChEBI" id="CHEBI:18420"/>
    </ligand>
</feature>
<accession>A0A1D1W028</accession>
<evidence type="ECO:0000256" key="7">
    <source>
        <dbReference type="PIRSR" id="PIRSR031051-2"/>
    </source>
</evidence>
<evidence type="ECO:0000256" key="6">
    <source>
        <dbReference type="PIRSR" id="PIRSR031051-1"/>
    </source>
</evidence>
<dbReference type="SUPFAM" id="SSF56784">
    <property type="entry name" value="HAD-like"/>
    <property type="match status" value="1"/>
</dbReference>
<dbReference type="InterPro" id="IPR036412">
    <property type="entry name" value="HAD-like_sf"/>
</dbReference>
<evidence type="ECO:0008006" key="11">
    <source>
        <dbReference type="Google" id="ProtNLM"/>
    </source>
</evidence>
<comment type="similarity">
    <text evidence="2">Belongs to the HAD-like hydrolase superfamily. PHOSPHO family.</text>
</comment>
<dbReference type="AlphaFoldDB" id="A0A1D1W028"/>
<evidence type="ECO:0000313" key="10">
    <source>
        <dbReference type="Proteomes" id="UP000186922"/>
    </source>
</evidence>
<feature type="binding site" evidence="8">
    <location>
        <position position="26"/>
    </location>
    <ligand>
        <name>Mg(2+)</name>
        <dbReference type="ChEBI" id="CHEBI:18420"/>
    </ligand>
</feature>
<comment type="caution">
    <text evidence="9">The sequence shown here is derived from an EMBL/GenBank/DDBJ whole genome shotgun (WGS) entry which is preliminary data.</text>
</comment>
<feature type="binding site" evidence="7">
    <location>
        <position position="35"/>
    </location>
    <ligand>
        <name>substrate</name>
    </ligand>
</feature>
<dbReference type="PANTHER" id="PTHR20889:SF12">
    <property type="entry name" value="LP01149P"/>
    <property type="match status" value="1"/>
</dbReference>
<dbReference type="InterPro" id="IPR023214">
    <property type="entry name" value="HAD_sf"/>
</dbReference>
<organism evidence="9 10">
    <name type="scientific">Ramazzottius varieornatus</name>
    <name type="common">Water bear</name>
    <name type="synonym">Tardigrade</name>
    <dbReference type="NCBI Taxonomy" id="947166"/>
    <lineage>
        <taxon>Eukaryota</taxon>
        <taxon>Metazoa</taxon>
        <taxon>Ecdysozoa</taxon>
        <taxon>Tardigrada</taxon>
        <taxon>Eutardigrada</taxon>
        <taxon>Parachela</taxon>
        <taxon>Hypsibioidea</taxon>
        <taxon>Ramazzottiidae</taxon>
        <taxon>Ramazzottius</taxon>
    </lineage>
</organism>
<dbReference type="NCBIfam" id="TIGR01489">
    <property type="entry name" value="DKMTPPase-SF"/>
    <property type="match status" value="1"/>
</dbReference>
<protein>
    <recommendedName>
        <fullName evidence="11">5'-nucleotidase</fullName>
    </recommendedName>
</protein>
<evidence type="ECO:0000256" key="8">
    <source>
        <dbReference type="PIRSR" id="PIRSR031051-3"/>
    </source>
</evidence>
<evidence type="ECO:0000313" key="9">
    <source>
        <dbReference type="EMBL" id="GAV06965.1"/>
    </source>
</evidence>
<name>A0A1D1W028_RAMVA</name>
<evidence type="ECO:0000256" key="5">
    <source>
        <dbReference type="ARBA" id="ARBA00022842"/>
    </source>
</evidence>
<comment type="cofactor">
    <cofactor evidence="1 8">
        <name>Mg(2+)</name>
        <dbReference type="ChEBI" id="CHEBI:18420"/>
    </cofactor>
</comment>
<dbReference type="Pfam" id="PF06888">
    <property type="entry name" value="Put_Phosphatase"/>
    <property type="match status" value="1"/>
</dbReference>
<dbReference type="PANTHER" id="PTHR20889">
    <property type="entry name" value="PHOSPHATASE, ORPHAN 1, 2"/>
    <property type="match status" value="1"/>
</dbReference>
<keyword evidence="5 8" id="KW-0460">Magnesium</keyword>
<dbReference type="STRING" id="947166.A0A1D1W028"/>
<keyword evidence="3 8" id="KW-0479">Metal-binding</keyword>
<dbReference type="OrthoDB" id="10267182at2759"/>
<reference evidence="9 10" key="1">
    <citation type="journal article" date="2016" name="Nat. Commun.">
        <title>Extremotolerant tardigrade genome and improved radiotolerance of human cultured cells by tardigrade-unique protein.</title>
        <authorList>
            <person name="Hashimoto T."/>
            <person name="Horikawa D.D."/>
            <person name="Saito Y."/>
            <person name="Kuwahara H."/>
            <person name="Kozuka-Hata H."/>
            <person name="Shin-I T."/>
            <person name="Minakuchi Y."/>
            <person name="Ohishi K."/>
            <person name="Motoyama A."/>
            <person name="Aizu T."/>
            <person name="Enomoto A."/>
            <person name="Kondo K."/>
            <person name="Tanaka S."/>
            <person name="Hara Y."/>
            <person name="Koshikawa S."/>
            <person name="Sagara H."/>
            <person name="Miura T."/>
            <person name="Yokobori S."/>
            <person name="Miyagawa K."/>
            <person name="Suzuki Y."/>
            <person name="Kubo T."/>
            <person name="Oyama M."/>
            <person name="Kohara Y."/>
            <person name="Fujiyama A."/>
            <person name="Arakawa K."/>
            <person name="Katayama T."/>
            <person name="Toyoda A."/>
            <person name="Kunieda T."/>
        </authorList>
    </citation>
    <scope>NUCLEOTIDE SEQUENCE [LARGE SCALE GENOMIC DNA]</scope>
    <source>
        <strain evidence="9 10">YOKOZUNA-1</strain>
    </source>
</reference>
<dbReference type="PIRSF" id="PIRSF031051">
    <property type="entry name" value="PyrdxlP_Pase_PHOSPHO2"/>
    <property type="match status" value="1"/>
</dbReference>
<evidence type="ECO:0000256" key="1">
    <source>
        <dbReference type="ARBA" id="ARBA00001946"/>
    </source>
</evidence>
<keyword evidence="10" id="KW-1185">Reference proteome</keyword>
<feature type="binding site" evidence="8">
    <location>
        <position position="24"/>
    </location>
    <ligand>
        <name>Mg(2+)</name>
        <dbReference type="ChEBI" id="CHEBI:18420"/>
    </ligand>
</feature>
<feature type="active site" description="Nucleophile" evidence="6">
    <location>
        <position position="24"/>
    </location>
</feature>
<feature type="active site" description="Proton donor" evidence="6">
    <location>
        <position position="26"/>
    </location>
</feature>
<keyword evidence="4" id="KW-0378">Hydrolase</keyword>
<evidence type="ECO:0000256" key="3">
    <source>
        <dbReference type="ARBA" id="ARBA00022723"/>
    </source>
</evidence>
<dbReference type="Gene3D" id="3.40.50.1000">
    <property type="entry name" value="HAD superfamily/HAD-like"/>
    <property type="match status" value="1"/>
</dbReference>
<dbReference type="Proteomes" id="UP000186922">
    <property type="component" value="Unassembled WGS sequence"/>
</dbReference>
<dbReference type="InterPro" id="IPR016965">
    <property type="entry name" value="Pase_PHOSPHO-typ"/>
</dbReference>
<gene>
    <name evidence="9" type="primary">RvY_16870</name>
    <name evidence="9" type="synonym">RvY_16870.1</name>
    <name evidence="9" type="ORF">RvY_16870-1</name>
</gene>
<dbReference type="GO" id="GO:0016791">
    <property type="term" value="F:phosphatase activity"/>
    <property type="evidence" value="ECO:0007669"/>
    <property type="project" value="InterPro"/>
</dbReference>
<sequence>MASSKPSTPSLSQHRPGKILIAFDFDHTIAEENTDVFVRRLLGPEGLPAEIEAQQRSLGWTKFMGAILQHLHDKGITSNQIRDLMQRTPLTPGMDVLLRYLHEKHHVFDCVIISDANSLFIWWILHFTKLEGVFPLSSIYTNPARIDDTDCLRIDFYHHNSTCKLSAPNLCKGRVLQEHISRMKREENQEYRTVVFIGDGLNDYCPAVQLAETDYIAARKGYKLIEKIKEDRSAVEASLVPWTNGKDLLDFVQNLEKTFPLYVPQLVT</sequence>
<dbReference type="InterPro" id="IPR006384">
    <property type="entry name" value="HAD_hydro_PyrdxlP_Pase-like"/>
</dbReference>
<feature type="binding site" evidence="7">
    <location>
        <position position="115"/>
    </location>
    <ligand>
        <name>substrate</name>
    </ligand>
</feature>
<dbReference type="GO" id="GO:0046872">
    <property type="term" value="F:metal ion binding"/>
    <property type="evidence" value="ECO:0007669"/>
    <property type="project" value="UniProtKB-KW"/>
</dbReference>
<dbReference type="NCBIfam" id="TIGR01488">
    <property type="entry name" value="HAD-SF-IB"/>
    <property type="match status" value="1"/>
</dbReference>
<evidence type="ECO:0000256" key="4">
    <source>
        <dbReference type="ARBA" id="ARBA00022801"/>
    </source>
</evidence>
<evidence type="ECO:0000256" key="2">
    <source>
        <dbReference type="ARBA" id="ARBA00008541"/>
    </source>
</evidence>
<proteinExistence type="inferred from homology"/>